<name>A0A172RWK1_9ACTN</name>
<evidence type="ECO:0000313" key="9">
    <source>
        <dbReference type="Proteomes" id="UP000182975"/>
    </source>
</evidence>
<dbReference type="FunFam" id="3.40.50.970:FF:000039">
    <property type="entry name" value="Indolepyruvate oxidoreductase subunit IorA"/>
    <property type="match status" value="1"/>
</dbReference>
<dbReference type="EMBL" id="FOEC01000010">
    <property type="protein sequence ID" value="SEO89209.1"/>
    <property type="molecule type" value="Genomic_DNA"/>
</dbReference>
<evidence type="ECO:0000256" key="3">
    <source>
        <dbReference type="ARBA" id="ARBA00023004"/>
    </source>
</evidence>
<feature type="domain" description="4Fe-4S ferredoxin-type" evidence="7">
    <location>
        <begin position="595"/>
        <end position="625"/>
    </location>
</feature>
<feature type="binding site" evidence="6">
    <location>
        <position position="578"/>
    </location>
    <ligand>
        <name>[4Fe-4S] cluster</name>
        <dbReference type="ChEBI" id="CHEBI:49883"/>
        <label>1</label>
    </ligand>
</feature>
<dbReference type="Gene3D" id="3.40.50.970">
    <property type="match status" value="2"/>
</dbReference>
<dbReference type="RefSeq" id="WP_066660645.1">
    <property type="nucleotide sequence ID" value="NZ_CP011402.1"/>
</dbReference>
<dbReference type="InterPro" id="IPR011766">
    <property type="entry name" value="TPP_enzyme_TPP-bd"/>
</dbReference>
<dbReference type="InterPro" id="IPR017896">
    <property type="entry name" value="4Fe4S_Fe-S-bd"/>
</dbReference>
<dbReference type="GO" id="GO:0030976">
    <property type="term" value="F:thiamine pyrophosphate binding"/>
    <property type="evidence" value="ECO:0007669"/>
    <property type="project" value="InterPro"/>
</dbReference>
<dbReference type="PROSITE" id="PS00198">
    <property type="entry name" value="4FE4S_FER_1"/>
    <property type="match status" value="1"/>
</dbReference>
<dbReference type="PIRSF" id="PIRSF006439">
    <property type="entry name" value="Indolepyruvate_ferr_oxidored"/>
    <property type="match status" value="1"/>
</dbReference>
<keyword evidence="2 5" id="KW-0560">Oxidoreductase</keyword>
<keyword evidence="4 5" id="KW-0411">Iron-sulfur</keyword>
<dbReference type="STRING" id="79604.AAY81_01750"/>
<dbReference type="InterPro" id="IPR017721">
    <property type="entry name" value="IorA"/>
</dbReference>
<dbReference type="PROSITE" id="PS51379">
    <property type="entry name" value="4FE4S_FER_2"/>
    <property type="match status" value="2"/>
</dbReference>
<comment type="catalytic activity">
    <reaction evidence="5">
        <text>indole-3-pyruvate + 2 oxidized [2Fe-2S]-[ferredoxin] + CoA = (indol-3-yl)acetyl-CoA + 2 reduced [2Fe-2S]-[ferredoxin] + CO2 + H(+)</text>
        <dbReference type="Rhea" id="RHEA:12645"/>
        <dbReference type="Rhea" id="RHEA-COMP:10000"/>
        <dbReference type="Rhea" id="RHEA-COMP:10001"/>
        <dbReference type="ChEBI" id="CHEBI:15378"/>
        <dbReference type="ChEBI" id="CHEBI:16526"/>
        <dbReference type="ChEBI" id="CHEBI:17640"/>
        <dbReference type="ChEBI" id="CHEBI:33737"/>
        <dbReference type="ChEBI" id="CHEBI:33738"/>
        <dbReference type="ChEBI" id="CHEBI:57271"/>
        <dbReference type="ChEBI" id="CHEBI:57287"/>
        <dbReference type="EC" id="1.2.7.8"/>
    </reaction>
</comment>
<evidence type="ECO:0000256" key="4">
    <source>
        <dbReference type="ARBA" id="ARBA00023014"/>
    </source>
</evidence>
<feature type="binding site" evidence="6">
    <location>
        <position position="575"/>
    </location>
    <ligand>
        <name>[4Fe-4S] cluster</name>
        <dbReference type="ChEBI" id="CHEBI:49883"/>
        <label>1</label>
    </ligand>
</feature>
<feature type="binding site" evidence="6">
    <location>
        <position position="607"/>
    </location>
    <ligand>
        <name>[4Fe-4S] cluster</name>
        <dbReference type="ChEBI" id="CHEBI:49883"/>
        <label>2</label>
    </ligand>
</feature>
<dbReference type="KEGG" id="ddt:AAY81_01750"/>
<dbReference type="SUPFAM" id="SSF54862">
    <property type="entry name" value="4Fe-4S ferredoxins"/>
    <property type="match status" value="1"/>
</dbReference>
<evidence type="ECO:0000259" key="7">
    <source>
        <dbReference type="PROSITE" id="PS51379"/>
    </source>
</evidence>
<accession>A0A172RWK1</accession>
<dbReference type="SUPFAM" id="SSF52518">
    <property type="entry name" value="Thiamin diphosphate-binding fold (THDP-binding)"/>
    <property type="match status" value="2"/>
</dbReference>
<feature type="binding site" evidence="6">
    <location>
        <position position="610"/>
    </location>
    <ligand>
        <name>[4Fe-4S] cluster</name>
        <dbReference type="ChEBI" id="CHEBI:49883"/>
        <label>2</label>
    </ligand>
</feature>
<dbReference type="InterPro" id="IPR017900">
    <property type="entry name" value="4Fe4S_Fe_S_CS"/>
</dbReference>
<proteinExistence type="predicted"/>
<dbReference type="CDD" id="cd02008">
    <property type="entry name" value="TPP_IOR_alpha"/>
    <property type="match status" value="1"/>
</dbReference>
<keyword evidence="1 5" id="KW-0479">Metal-binding</keyword>
<evidence type="ECO:0000313" key="8">
    <source>
        <dbReference type="EMBL" id="SEO89209.1"/>
    </source>
</evidence>
<dbReference type="PATRIC" id="fig|79604.3.peg.357"/>
<keyword evidence="8" id="KW-0670">Pyruvate</keyword>
<sequence>MPAKLLMANEAFAYAALEAGVNVVAGYPGTPSSELVETVAKLHSAGVAQGVHVEWSTNEKAALELLAGASMSGARCLFTCKQMGMNVASDALMSLNYVGIRGGLVLFVADDPGPISSQTEQDTRRYANFAKVPVFDPSTPDEGYAMMKEAFEVSEKYGTPVIVRPTTRVNHASTFFDVPAETHARPIPEGGFQRSDKWIIFPRRAYQAHGEINERLAAIAEEQSGGAFNQMEQRGSAPVRGIVAGGVSSAYVRDALAMLEGEAQHAGKPSPEYRFLHVGTPFPFPEGKALQFAEGLQEIIVFEELDHVLEDEFLKLAGKHHLPYAVHGKLDGRTLDRGENGIDDALARLRAFLAADDARPEESPMESANEAPEAIQPPMRPPVLCAGCPHRGAFYAVKRAVGKRPAVFCGDIGCYTLGNAKPLEAIDTCLCMGAGITMAQGFAVAEPDRKCISFVGDSTFFASGITGVANAVYNQHDITVCVLDNATTAMTGSQPHPGTGQTLMGPKTKPISIAEVLHALGVECIVRANPLYAEEAMEAAREAIDFPGPSAIIFESPCMQLVRPEAPATVDESACIGCRKCLTTLGCPAMTWRDGVMRIDATLCYGCGLCVDACPVQAIASPVREAGQVPFAAFRKGAK</sequence>
<keyword evidence="5" id="KW-0249">Electron transport</keyword>
<gene>
    <name evidence="8" type="ORF">SAMN02910314_01518</name>
</gene>
<dbReference type="InterPro" id="IPR029061">
    <property type="entry name" value="THDP-binding"/>
</dbReference>
<dbReference type="Pfam" id="PF00037">
    <property type="entry name" value="Fer4"/>
    <property type="match status" value="1"/>
</dbReference>
<feature type="binding site" evidence="6">
    <location>
        <position position="581"/>
    </location>
    <ligand>
        <name>[4Fe-4S] cluster</name>
        <dbReference type="ChEBI" id="CHEBI:49883"/>
        <label>1</label>
    </ligand>
</feature>
<feature type="domain" description="4Fe-4S ferredoxin-type" evidence="7">
    <location>
        <begin position="566"/>
        <end position="588"/>
    </location>
</feature>
<keyword evidence="5 6" id="KW-0004">4Fe-4S</keyword>
<comment type="cofactor">
    <cofactor evidence="5 6">
        <name>[4Fe-4S] cluster</name>
        <dbReference type="ChEBI" id="CHEBI:49883"/>
    </cofactor>
    <text evidence="5 6">Binds 2 [4Fe-4S] clusters. In this family the first cluster has a non-standard and varying [4Fe-4S] binding motif CX(2)CX(2)CX(4-5)CP.</text>
</comment>
<dbReference type="InterPro" id="IPR002880">
    <property type="entry name" value="Pyrv_Fd/Flavodoxin_OxRdtase_N"/>
</dbReference>
<dbReference type="InterPro" id="IPR045025">
    <property type="entry name" value="HACL1-like"/>
</dbReference>
<dbReference type="EC" id="1.2.7.8" evidence="5"/>
<dbReference type="OrthoDB" id="9803617at2"/>
<feature type="binding site" evidence="6">
    <location>
        <position position="587"/>
    </location>
    <ligand>
        <name>[4Fe-4S] cluster</name>
        <dbReference type="ChEBI" id="CHEBI:49883"/>
        <label>2</label>
    </ligand>
</feature>
<keyword evidence="3 5" id="KW-0408">Iron</keyword>
<dbReference type="PANTHER" id="PTHR43710">
    <property type="entry name" value="2-HYDROXYACYL-COA LYASE"/>
    <property type="match status" value="1"/>
</dbReference>
<organism evidence="8 9">
    <name type="scientific">Denitrobacterium detoxificans</name>
    <dbReference type="NCBI Taxonomy" id="79604"/>
    <lineage>
        <taxon>Bacteria</taxon>
        <taxon>Bacillati</taxon>
        <taxon>Actinomycetota</taxon>
        <taxon>Coriobacteriia</taxon>
        <taxon>Eggerthellales</taxon>
        <taxon>Eggerthellaceae</taxon>
        <taxon>Denitrobacterium</taxon>
    </lineage>
</organism>
<evidence type="ECO:0000256" key="5">
    <source>
        <dbReference type="PIRNR" id="PIRNR006439"/>
    </source>
</evidence>
<dbReference type="NCBIfam" id="TIGR03336">
    <property type="entry name" value="IOR_alpha"/>
    <property type="match status" value="1"/>
</dbReference>
<protein>
    <recommendedName>
        <fullName evidence="5">Indolepyruvate oxidoreductase subunit IorA</fullName>
        <shortName evidence="5">IOR</shortName>
        <ecNumber evidence="5">1.2.7.8</ecNumber>
    </recommendedName>
    <alternativeName>
        <fullName evidence="5">Indolepyruvate ferredoxin oxidoreductase subunit alpha</fullName>
    </alternativeName>
</protein>
<evidence type="ECO:0000256" key="2">
    <source>
        <dbReference type="ARBA" id="ARBA00023002"/>
    </source>
</evidence>
<evidence type="ECO:0000256" key="6">
    <source>
        <dbReference type="PIRSR" id="PIRSR006439-50"/>
    </source>
</evidence>
<dbReference type="GO" id="GO:0043805">
    <property type="term" value="F:indolepyruvate ferredoxin oxidoreductase activity"/>
    <property type="evidence" value="ECO:0007669"/>
    <property type="project" value="UniProtKB-UniRule"/>
</dbReference>
<dbReference type="GO" id="GO:0051539">
    <property type="term" value="F:4 iron, 4 sulfur cluster binding"/>
    <property type="evidence" value="ECO:0007669"/>
    <property type="project" value="UniProtKB-UniRule"/>
</dbReference>
<dbReference type="PANTHER" id="PTHR43710:SF6">
    <property type="entry name" value="INDOLEPYRUVATE OXIDOREDUCTASE SUBUNIT IORA"/>
    <property type="match status" value="1"/>
</dbReference>
<keyword evidence="5" id="KW-0813">Transport</keyword>
<comment type="function">
    <text evidence="5">Catalyzes the ferredoxin-dependent oxidative decarboxylation of arylpyruvates.</text>
</comment>
<dbReference type="Gene3D" id="3.30.70.20">
    <property type="match status" value="1"/>
</dbReference>
<dbReference type="CDD" id="cd07034">
    <property type="entry name" value="TPP_PYR_PFOR_IOR-alpha_like"/>
    <property type="match status" value="1"/>
</dbReference>
<dbReference type="Proteomes" id="UP000182975">
    <property type="component" value="Unassembled WGS sequence"/>
</dbReference>
<dbReference type="AlphaFoldDB" id="A0A172RWK1"/>
<dbReference type="Pfam" id="PF01855">
    <property type="entry name" value="POR_N"/>
    <property type="match status" value="1"/>
</dbReference>
<evidence type="ECO:0000256" key="1">
    <source>
        <dbReference type="ARBA" id="ARBA00022723"/>
    </source>
</evidence>
<feature type="binding site" evidence="6">
    <location>
        <position position="614"/>
    </location>
    <ligand>
        <name>[4Fe-4S] cluster</name>
        <dbReference type="ChEBI" id="CHEBI:49883"/>
        <label>1</label>
    </ligand>
</feature>
<dbReference type="Pfam" id="PF02775">
    <property type="entry name" value="TPP_enzyme_C"/>
    <property type="match status" value="1"/>
</dbReference>
<feature type="binding site" evidence="6">
    <location>
        <position position="604"/>
    </location>
    <ligand>
        <name>[4Fe-4S] cluster</name>
        <dbReference type="ChEBI" id="CHEBI:49883"/>
        <label>2</label>
    </ligand>
</feature>
<reference evidence="9" key="1">
    <citation type="submission" date="2016-10" db="EMBL/GenBank/DDBJ databases">
        <authorList>
            <person name="Varghese N."/>
        </authorList>
    </citation>
    <scope>NUCLEOTIDE SEQUENCE [LARGE SCALE GENOMIC DNA]</scope>
    <source>
        <strain evidence="9">DSM 21843</strain>
    </source>
</reference>
<keyword evidence="9" id="KW-1185">Reference proteome</keyword>
<dbReference type="GO" id="GO:0000287">
    <property type="term" value="F:magnesium ion binding"/>
    <property type="evidence" value="ECO:0007669"/>
    <property type="project" value="UniProtKB-ARBA"/>
</dbReference>